<reference evidence="2" key="1">
    <citation type="journal article" date="2014" name="Nat. Commun.">
        <title>The emerging biofuel crop Camelina sativa retains a highly undifferentiated hexaploid genome structure.</title>
        <authorList>
            <person name="Kagale S."/>
            <person name="Koh C."/>
            <person name="Nixon J."/>
            <person name="Bollina V."/>
            <person name="Clarke W.E."/>
            <person name="Tuteja R."/>
            <person name="Spillane C."/>
            <person name="Robinson S.J."/>
            <person name="Links M.G."/>
            <person name="Clarke C."/>
            <person name="Higgins E.E."/>
            <person name="Huebert T."/>
            <person name="Sharpe A.G."/>
            <person name="Parkin I.A."/>
        </authorList>
    </citation>
    <scope>NUCLEOTIDE SEQUENCE [LARGE SCALE GENOMIC DNA]</scope>
    <source>
        <strain evidence="2">cv. DH55</strain>
    </source>
</reference>
<feature type="transmembrane region" description="Helical" evidence="1">
    <location>
        <begin position="65"/>
        <end position="89"/>
    </location>
</feature>
<dbReference type="RefSeq" id="XP_019087259.1">
    <property type="nucleotide sequence ID" value="XM_019231714.1"/>
</dbReference>
<keyword evidence="2" id="KW-1185">Reference proteome</keyword>
<reference evidence="3" key="2">
    <citation type="submission" date="2025-08" db="UniProtKB">
        <authorList>
            <consortium name="RefSeq"/>
        </authorList>
    </citation>
    <scope>IDENTIFICATION</scope>
    <source>
        <tissue evidence="3">Leaf</tissue>
    </source>
</reference>
<keyword evidence="1" id="KW-0812">Transmembrane</keyword>
<proteinExistence type="predicted"/>
<keyword evidence="1" id="KW-0472">Membrane</keyword>
<dbReference type="GeneID" id="104727469"/>
<evidence type="ECO:0000256" key="1">
    <source>
        <dbReference type="SAM" id="Phobius"/>
    </source>
</evidence>
<evidence type="ECO:0000313" key="3">
    <source>
        <dbReference type="RefSeq" id="XP_019087259.1"/>
    </source>
</evidence>
<protein>
    <submittedName>
        <fullName evidence="3">Uncharacterized protein LOC104727469</fullName>
    </submittedName>
</protein>
<sequence>MRILDVSSYGVIQAKRPGIATVKAVSTCDPHNFDEIVVKVFPSQDACYDMDDMDHKLDNDLSEPIYESIACLKFFCVIVFLAIVIFLIVDHYCFRHNCYVMPVSLCSKTQPKRLSMRRTSRKRL</sequence>
<organism evidence="2 3">
    <name type="scientific">Camelina sativa</name>
    <name type="common">False flax</name>
    <name type="synonym">Myagrum sativum</name>
    <dbReference type="NCBI Taxonomy" id="90675"/>
    <lineage>
        <taxon>Eukaryota</taxon>
        <taxon>Viridiplantae</taxon>
        <taxon>Streptophyta</taxon>
        <taxon>Embryophyta</taxon>
        <taxon>Tracheophyta</taxon>
        <taxon>Spermatophyta</taxon>
        <taxon>Magnoliopsida</taxon>
        <taxon>eudicotyledons</taxon>
        <taxon>Gunneridae</taxon>
        <taxon>Pentapetalae</taxon>
        <taxon>rosids</taxon>
        <taxon>malvids</taxon>
        <taxon>Brassicales</taxon>
        <taxon>Brassicaceae</taxon>
        <taxon>Camelineae</taxon>
        <taxon>Camelina</taxon>
    </lineage>
</organism>
<gene>
    <name evidence="3" type="primary">LOC104727469</name>
</gene>
<accession>A0ABM1QKH1</accession>
<keyword evidence="1" id="KW-1133">Transmembrane helix</keyword>
<evidence type="ECO:0000313" key="2">
    <source>
        <dbReference type="Proteomes" id="UP000694864"/>
    </source>
</evidence>
<name>A0ABM1QKH1_CAMSA</name>
<dbReference type="Proteomes" id="UP000694864">
    <property type="component" value="Chromosome 11"/>
</dbReference>